<name>A0A7S1SRN5_9CHLO</name>
<protein>
    <recommendedName>
        <fullName evidence="6">Dynein heavy chain</fullName>
    </recommendedName>
</protein>
<dbReference type="Gene3D" id="3.40.50.300">
    <property type="entry name" value="P-loop containing nucleotide triphosphate hydrolases"/>
    <property type="match status" value="1"/>
</dbReference>
<sequence length="539" mass="60215">MGQGQGPKAGAIIADAMRDGTWALLQNCHLAASWMPTLEKIAEGIKPDGTDPDFRLWLTSMPSPHFPVTILQNGIKMTNEPPAGVRANLKRSYLLDPISDPQFFGNSSKPKTFKALLFGLCFVHAVVQVRRKIGPIGWNIPYGFDDGDLRISVRQLRMYVDENDEVPFAALKYAIGECNYGGRVTDDKDRRLLNTILDCVYCPDVLTERFMPQASGTYYIPEEGDATQHYIDYINTLPILPMPEVFGLHENADIAKDQRSTQLMFETLLLTGGSEGGGGGGGEESLVDGLVKDILARMPPNFYIEKAQLKYPVLYEESMNQVLCQEMLRYNRLLTIIRSSLVNLEKAIAGLQVMSGELEKVFRSVAVGQVPELWKGKSFPSLKPLGSYVDDLIARLRMLEDWYEHGQPSTFWLPGFFFTPSFTTAALQNYARHHKQPIDAVGYDFEMMGTDEKEYTEGPQEGVYVYGMFLDGCAWDKNAEQLCESKPKVLYVPAPVIYLITSSPSGWRTLTTSRTTRARCTARRSARASLPPPDTPPTS</sequence>
<dbReference type="Gene3D" id="3.10.490.20">
    <property type="match status" value="1"/>
</dbReference>
<dbReference type="GO" id="GO:0007018">
    <property type="term" value="P:microtubule-based movement"/>
    <property type="evidence" value="ECO:0007669"/>
    <property type="project" value="InterPro"/>
</dbReference>
<dbReference type="PANTHER" id="PTHR22878:SF70">
    <property type="entry name" value="DYNEIN HEAVY CHAIN 2, AXONEMAL"/>
    <property type="match status" value="1"/>
</dbReference>
<dbReference type="GO" id="GO:0045505">
    <property type="term" value="F:dynein intermediate chain binding"/>
    <property type="evidence" value="ECO:0007669"/>
    <property type="project" value="InterPro"/>
</dbReference>
<dbReference type="GO" id="GO:0051959">
    <property type="term" value="F:dynein light intermediate chain binding"/>
    <property type="evidence" value="ECO:0007669"/>
    <property type="project" value="InterPro"/>
</dbReference>
<evidence type="ECO:0000259" key="3">
    <source>
        <dbReference type="Pfam" id="PF18198"/>
    </source>
</evidence>
<evidence type="ECO:0000256" key="1">
    <source>
        <dbReference type="SAM" id="MobiDB-lite"/>
    </source>
</evidence>
<dbReference type="Pfam" id="PF18199">
    <property type="entry name" value="Dynein_C"/>
    <property type="match status" value="1"/>
</dbReference>
<evidence type="ECO:0000313" key="5">
    <source>
        <dbReference type="EMBL" id="CAD9206599.1"/>
    </source>
</evidence>
<evidence type="ECO:0000259" key="4">
    <source>
        <dbReference type="Pfam" id="PF18199"/>
    </source>
</evidence>
<dbReference type="InterPro" id="IPR026983">
    <property type="entry name" value="DHC"/>
</dbReference>
<dbReference type="FunFam" id="1.20.1270.280:FF:000001">
    <property type="entry name" value="dynein heavy chain 7, axonemal"/>
    <property type="match status" value="1"/>
</dbReference>
<accession>A0A7S1SRN5</accession>
<dbReference type="InterPro" id="IPR042219">
    <property type="entry name" value="AAA_lid_11_sf"/>
</dbReference>
<dbReference type="InterPro" id="IPR041228">
    <property type="entry name" value="Dynein_C"/>
</dbReference>
<gene>
    <name evidence="5" type="ORF">TCHU04912_LOCUS8835</name>
</gene>
<feature type="domain" description="Dynein heavy chain AAA lid" evidence="3">
    <location>
        <begin position="113"/>
        <end position="252"/>
    </location>
</feature>
<dbReference type="Pfam" id="PF03028">
    <property type="entry name" value="Dynein_heavy"/>
    <property type="match status" value="1"/>
</dbReference>
<feature type="region of interest" description="Disordered" evidence="1">
    <location>
        <begin position="518"/>
        <end position="539"/>
    </location>
</feature>
<evidence type="ECO:0000259" key="2">
    <source>
        <dbReference type="Pfam" id="PF03028"/>
    </source>
</evidence>
<feature type="domain" description="Dynein heavy chain region D6 P-loop" evidence="2">
    <location>
        <begin position="1"/>
        <end position="78"/>
    </location>
</feature>
<feature type="domain" description="Dynein heavy chain C-terminal" evidence="4">
    <location>
        <begin position="259"/>
        <end position="501"/>
    </location>
</feature>
<dbReference type="GO" id="GO:0030286">
    <property type="term" value="C:dynein complex"/>
    <property type="evidence" value="ECO:0007669"/>
    <property type="project" value="InterPro"/>
</dbReference>
<organism evidence="5">
    <name type="scientific">Tetraselmis chuii</name>
    <dbReference type="NCBI Taxonomy" id="63592"/>
    <lineage>
        <taxon>Eukaryota</taxon>
        <taxon>Viridiplantae</taxon>
        <taxon>Chlorophyta</taxon>
        <taxon>core chlorophytes</taxon>
        <taxon>Chlorodendrophyceae</taxon>
        <taxon>Chlorodendrales</taxon>
        <taxon>Chlorodendraceae</taxon>
        <taxon>Tetraselmis</taxon>
    </lineage>
</organism>
<dbReference type="PANTHER" id="PTHR22878">
    <property type="entry name" value="DYNEIN HEAVY CHAIN 6, AXONEMAL-LIKE-RELATED"/>
    <property type="match status" value="1"/>
</dbReference>
<dbReference type="GO" id="GO:0008569">
    <property type="term" value="F:minus-end-directed microtubule motor activity"/>
    <property type="evidence" value="ECO:0007669"/>
    <property type="project" value="InterPro"/>
</dbReference>
<feature type="compositionally biased region" description="Pro residues" evidence="1">
    <location>
        <begin position="530"/>
        <end position="539"/>
    </location>
</feature>
<dbReference type="FunFam" id="1.10.8.720:FF:000001">
    <property type="entry name" value="dynein heavy chain 7, axonemal"/>
    <property type="match status" value="1"/>
</dbReference>
<evidence type="ECO:0008006" key="6">
    <source>
        <dbReference type="Google" id="ProtNLM"/>
    </source>
</evidence>
<dbReference type="Pfam" id="PF18198">
    <property type="entry name" value="AAA_lid_11"/>
    <property type="match status" value="1"/>
</dbReference>
<dbReference type="EMBL" id="HBGG01017214">
    <property type="protein sequence ID" value="CAD9206599.1"/>
    <property type="molecule type" value="Transcribed_RNA"/>
</dbReference>
<dbReference type="InterPro" id="IPR043160">
    <property type="entry name" value="Dynein_C_barrel"/>
</dbReference>
<dbReference type="InterPro" id="IPR041658">
    <property type="entry name" value="AAA_lid_11"/>
</dbReference>
<dbReference type="Gene3D" id="1.10.8.720">
    <property type="entry name" value="Region D6 of dynein motor"/>
    <property type="match status" value="1"/>
</dbReference>
<dbReference type="Gene3D" id="1.20.1270.280">
    <property type="match status" value="1"/>
</dbReference>
<reference evidence="5" key="1">
    <citation type="submission" date="2021-01" db="EMBL/GenBank/DDBJ databases">
        <authorList>
            <person name="Corre E."/>
            <person name="Pelletier E."/>
            <person name="Niang G."/>
            <person name="Scheremetjew M."/>
            <person name="Finn R."/>
            <person name="Kale V."/>
            <person name="Holt S."/>
            <person name="Cochrane G."/>
            <person name="Meng A."/>
            <person name="Brown T."/>
            <person name="Cohen L."/>
        </authorList>
    </citation>
    <scope>NUCLEOTIDE SEQUENCE</scope>
    <source>
        <strain evidence="5">PLY429</strain>
    </source>
</reference>
<proteinExistence type="predicted"/>
<dbReference type="AlphaFoldDB" id="A0A7S1SRN5"/>
<dbReference type="InterPro" id="IPR027417">
    <property type="entry name" value="P-loop_NTPase"/>
</dbReference>
<dbReference type="InterPro" id="IPR004273">
    <property type="entry name" value="Dynein_heavy_D6_P-loop"/>
</dbReference>